<accession>A0ABR0F793</accession>
<dbReference type="PANTHER" id="PTHR48070:SF3">
    <property type="entry name" value="ESTERASE DBAE-RELATED"/>
    <property type="match status" value="1"/>
</dbReference>
<keyword evidence="2" id="KW-0378">Hydrolase</keyword>
<keyword evidence="5" id="KW-1185">Reference proteome</keyword>
<dbReference type="GeneID" id="87901427"/>
<gene>
    <name evidence="4" type="ORF">QC761_703710</name>
</gene>
<reference evidence="4 5" key="1">
    <citation type="journal article" date="2023" name="bioRxiv">
        <title>High-quality genome assemblies of four members of thePodospora anserinaspecies complex.</title>
        <authorList>
            <person name="Ament-Velasquez S.L."/>
            <person name="Vogan A.A."/>
            <person name="Wallerman O."/>
            <person name="Hartmann F."/>
            <person name="Gautier V."/>
            <person name="Silar P."/>
            <person name="Giraud T."/>
            <person name="Johannesson H."/>
        </authorList>
    </citation>
    <scope>NUCLEOTIDE SEQUENCE [LARGE SCALE GENOMIC DNA]</scope>
    <source>
        <strain evidence="4 5">CBS 112042</strain>
    </source>
</reference>
<evidence type="ECO:0000313" key="5">
    <source>
        <dbReference type="Proteomes" id="UP001322138"/>
    </source>
</evidence>
<dbReference type="Proteomes" id="UP001322138">
    <property type="component" value="Unassembled WGS sequence"/>
</dbReference>
<evidence type="ECO:0000256" key="1">
    <source>
        <dbReference type="ARBA" id="ARBA00005863"/>
    </source>
</evidence>
<dbReference type="EMBL" id="JAFFGZ010000009">
    <property type="protein sequence ID" value="KAK4638879.1"/>
    <property type="molecule type" value="Genomic_DNA"/>
</dbReference>
<comment type="caution">
    <text evidence="4">The sequence shown here is derived from an EMBL/GenBank/DDBJ whole genome shotgun (WGS) entry which is preliminary data.</text>
</comment>
<evidence type="ECO:0000259" key="3">
    <source>
        <dbReference type="Pfam" id="PF03959"/>
    </source>
</evidence>
<sequence>MKPKILFLHGSGTNPLIFRIQSRNLLSLLSPHFEPVFLPGFHECAPGPGVLPFFEGAEPYLKWLDDSSPSEEEVCWAELDRLVAEVEKKGPFLGIVGFSQGAKAGMELVRELERRGREMRFWVGVCGTVPFQGGGDEMREGGWKESLGLGRAERTESFHLIGGEDPWRGESERLVGFFGEMGRRVRRFEGGHQMPLDKGVNREVVEWILGVCRM</sequence>
<feature type="domain" description="Serine hydrolase" evidence="3">
    <location>
        <begin position="2"/>
        <end position="201"/>
    </location>
</feature>
<organism evidence="4 5">
    <name type="scientific">Podospora bellae-mahoneyi</name>
    <dbReference type="NCBI Taxonomy" id="2093777"/>
    <lineage>
        <taxon>Eukaryota</taxon>
        <taxon>Fungi</taxon>
        <taxon>Dikarya</taxon>
        <taxon>Ascomycota</taxon>
        <taxon>Pezizomycotina</taxon>
        <taxon>Sordariomycetes</taxon>
        <taxon>Sordariomycetidae</taxon>
        <taxon>Sordariales</taxon>
        <taxon>Podosporaceae</taxon>
        <taxon>Podospora</taxon>
    </lineage>
</organism>
<dbReference type="Gene3D" id="3.40.50.1820">
    <property type="entry name" value="alpha/beta hydrolase"/>
    <property type="match status" value="1"/>
</dbReference>
<comment type="similarity">
    <text evidence="1">Belongs to the LovG family.</text>
</comment>
<dbReference type="PANTHER" id="PTHR48070">
    <property type="entry name" value="ESTERASE OVCA2"/>
    <property type="match status" value="1"/>
</dbReference>
<dbReference type="InterPro" id="IPR050593">
    <property type="entry name" value="LovG"/>
</dbReference>
<dbReference type="RefSeq" id="XP_062727855.1">
    <property type="nucleotide sequence ID" value="XM_062881945.1"/>
</dbReference>
<dbReference type="InterPro" id="IPR005645">
    <property type="entry name" value="FSH-like_dom"/>
</dbReference>
<protein>
    <recommendedName>
        <fullName evidence="3">Serine hydrolase domain-containing protein</fullName>
    </recommendedName>
</protein>
<proteinExistence type="inferred from homology"/>
<dbReference type="Pfam" id="PF03959">
    <property type="entry name" value="FSH1"/>
    <property type="match status" value="1"/>
</dbReference>
<evidence type="ECO:0000313" key="4">
    <source>
        <dbReference type="EMBL" id="KAK4638879.1"/>
    </source>
</evidence>
<dbReference type="SUPFAM" id="SSF53474">
    <property type="entry name" value="alpha/beta-Hydrolases"/>
    <property type="match status" value="1"/>
</dbReference>
<evidence type="ECO:0000256" key="2">
    <source>
        <dbReference type="ARBA" id="ARBA00022801"/>
    </source>
</evidence>
<name>A0ABR0F793_9PEZI</name>
<dbReference type="InterPro" id="IPR029058">
    <property type="entry name" value="AB_hydrolase_fold"/>
</dbReference>